<dbReference type="PANTHER" id="PTHR43081:SF11">
    <property type="entry name" value="BLR2264 PROTEIN"/>
    <property type="match status" value="1"/>
</dbReference>
<dbReference type="SMART" id="SM00044">
    <property type="entry name" value="CYCc"/>
    <property type="match status" value="1"/>
</dbReference>
<evidence type="ECO:0000313" key="2">
    <source>
        <dbReference type="EMBL" id="ADZ68891.1"/>
    </source>
</evidence>
<feature type="domain" description="Guanylate cyclase" evidence="1">
    <location>
        <begin position="220"/>
        <end position="349"/>
    </location>
</feature>
<dbReference type="PANTHER" id="PTHR43081">
    <property type="entry name" value="ADENYLATE CYCLASE, TERMINAL-DIFFERENTIATION SPECIFIC-RELATED"/>
    <property type="match status" value="1"/>
</dbReference>
<dbReference type="HOGENOM" id="CLU_039833_0_0_5"/>
<dbReference type="GO" id="GO:0004016">
    <property type="term" value="F:adenylate cyclase activity"/>
    <property type="evidence" value="ECO:0007669"/>
    <property type="project" value="UniProtKB-ARBA"/>
</dbReference>
<dbReference type="PROSITE" id="PS50125">
    <property type="entry name" value="GUANYLATE_CYCLASE_2"/>
    <property type="match status" value="1"/>
</dbReference>
<dbReference type="Gene3D" id="3.30.70.1230">
    <property type="entry name" value="Nucleotide cyclase"/>
    <property type="match status" value="1"/>
</dbReference>
<dbReference type="KEGG" id="pgv:SL003B_0456"/>
<dbReference type="InterPro" id="IPR029787">
    <property type="entry name" value="Nucleotide_cyclase"/>
</dbReference>
<sequence length="394" mass="42608">MIDMTAIDRIEDWLIGQALGSPNLAELFAGLCERLRAVGVPVDRAMLGWPTLHPLIEAETAFWTQGNAVLFEQFAHSDEDGDEWLSSPMRAVLVNRETMLRRRLDLANAEHDFPLCRQLAADGFTDYLILGTPFEMPAVEQHQGFTGIMVSWATRAPGGFSEPAIDAIGYIQKRLALAARATLHGQITRTIAETYLGKWAGRQVLNGQIRHGDGQSIEAVIFFSDMRRSTAIAEDLGPDRYLKLLNRYFDAAAGAVEAEGGEILDFIGDAVLGIFPLDGDGVGPAAVRALAAARACLLRLAGVVTDVGMPVRAGIALSVGTVMFGNIGTANRLTFSVIGQTVHAAARIEALTKELDCTVLMTQEIAAHAPGAARLRGTFRLDGFRQPQPLYDLP</sequence>
<dbReference type="eggNOG" id="COG2114">
    <property type="taxonomic scope" value="Bacteria"/>
</dbReference>
<gene>
    <name evidence="2" type="ordered locus">SL003B_0456</name>
</gene>
<protein>
    <submittedName>
        <fullName evidence="2">Adenylate cyclase protein</fullName>
    </submittedName>
</protein>
<dbReference type="InterPro" id="IPR050697">
    <property type="entry name" value="Adenylyl/Guanylyl_Cyclase_3/4"/>
</dbReference>
<dbReference type="Pfam" id="PF00211">
    <property type="entry name" value="Guanylate_cyc"/>
    <property type="match status" value="1"/>
</dbReference>
<dbReference type="Proteomes" id="UP000008130">
    <property type="component" value="Chromosome"/>
</dbReference>
<dbReference type="InterPro" id="IPR001054">
    <property type="entry name" value="A/G_cyclase"/>
</dbReference>
<dbReference type="PATRIC" id="fig|991905.3.peg.466"/>
<evidence type="ECO:0000259" key="1">
    <source>
        <dbReference type="PROSITE" id="PS50125"/>
    </source>
</evidence>
<dbReference type="EMBL" id="CP002568">
    <property type="protein sequence ID" value="ADZ68891.1"/>
    <property type="molecule type" value="Genomic_DNA"/>
</dbReference>
<name>F2J321_POLGS</name>
<keyword evidence="3" id="KW-1185">Reference proteome</keyword>
<organism evidence="2 3">
    <name type="scientific">Polymorphum gilvum (strain LMG 25793 / CGMCC 1.9160 / SL003B-26A1)</name>
    <dbReference type="NCBI Taxonomy" id="991905"/>
    <lineage>
        <taxon>Bacteria</taxon>
        <taxon>Pseudomonadati</taxon>
        <taxon>Pseudomonadota</taxon>
        <taxon>Alphaproteobacteria</taxon>
        <taxon>Rhodobacterales</taxon>
        <taxon>Paracoccaceae</taxon>
        <taxon>Polymorphum</taxon>
    </lineage>
</organism>
<accession>F2J321</accession>
<dbReference type="AlphaFoldDB" id="F2J321"/>
<dbReference type="GO" id="GO:0035556">
    <property type="term" value="P:intracellular signal transduction"/>
    <property type="evidence" value="ECO:0007669"/>
    <property type="project" value="InterPro"/>
</dbReference>
<proteinExistence type="predicted"/>
<dbReference type="SUPFAM" id="SSF55073">
    <property type="entry name" value="Nucleotide cyclase"/>
    <property type="match status" value="1"/>
</dbReference>
<dbReference type="GO" id="GO:0006171">
    <property type="term" value="P:cAMP biosynthetic process"/>
    <property type="evidence" value="ECO:0007669"/>
    <property type="project" value="TreeGrafter"/>
</dbReference>
<reference evidence="2 3" key="1">
    <citation type="journal article" date="2011" name="J. Bacteriol.">
        <title>Complete genome sequence of Polymorphum gilvum SL003B-26A1T, a crude oil-degrading bacterium from oil-polluted saline soil.</title>
        <authorList>
            <person name="Li S.G."/>
            <person name="Tang Y.Q."/>
            <person name="Nie Y."/>
            <person name="Cai M."/>
            <person name="Wu X.L."/>
        </authorList>
    </citation>
    <scope>NUCLEOTIDE SEQUENCE [LARGE SCALE GENOMIC DNA]</scope>
    <source>
        <strain evidence="3">LMG 25793 / CGMCC 1.9160 / SL003B-26A1</strain>
    </source>
</reference>
<dbReference type="CDD" id="cd07302">
    <property type="entry name" value="CHD"/>
    <property type="match status" value="1"/>
</dbReference>
<dbReference type="OrthoDB" id="4565346at2"/>
<dbReference type="STRING" id="991905.SL003B_0456"/>
<evidence type="ECO:0000313" key="3">
    <source>
        <dbReference type="Proteomes" id="UP000008130"/>
    </source>
</evidence>